<feature type="domain" description="HTH araC/xylS-type" evidence="2">
    <location>
        <begin position="192"/>
        <end position="294"/>
    </location>
</feature>
<feature type="compositionally biased region" description="Basic and acidic residues" evidence="1">
    <location>
        <begin position="1"/>
        <end position="10"/>
    </location>
</feature>
<dbReference type="Gene3D" id="1.10.10.60">
    <property type="entry name" value="Homeodomain-like"/>
    <property type="match status" value="1"/>
</dbReference>
<dbReference type="InterPro" id="IPR018060">
    <property type="entry name" value="HTH_AraC"/>
</dbReference>
<keyword evidence="4" id="KW-1185">Reference proteome</keyword>
<dbReference type="Proteomes" id="UP001259347">
    <property type="component" value="Unassembled WGS sequence"/>
</dbReference>
<name>A0ABU1SGW0_9MICO</name>
<evidence type="ECO:0000259" key="2">
    <source>
        <dbReference type="PROSITE" id="PS01124"/>
    </source>
</evidence>
<proteinExistence type="predicted"/>
<organism evidence="3 4">
    <name type="scientific">Microbacterium resistens</name>
    <dbReference type="NCBI Taxonomy" id="156977"/>
    <lineage>
        <taxon>Bacteria</taxon>
        <taxon>Bacillati</taxon>
        <taxon>Actinomycetota</taxon>
        <taxon>Actinomycetes</taxon>
        <taxon>Micrococcales</taxon>
        <taxon>Microbacteriaceae</taxon>
        <taxon>Microbacterium</taxon>
    </lineage>
</organism>
<protein>
    <submittedName>
        <fullName evidence="3">AraC-like DNA-binding protein</fullName>
    </submittedName>
</protein>
<comment type="caution">
    <text evidence="3">The sequence shown here is derived from an EMBL/GenBank/DDBJ whole genome shotgun (WGS) entry which is preliminary data.</text>
</comment>
<sequence length="310" mass="33379">MSTPPHDPRRQPTLSSLGWRTREHAPQRSSVELTTDGSWVVARAWSTTGSLDAEPLGQGATRIIVGVDGAARVHLGEEAVDVRPGEMVVLDGATPARVENDGIWARCEWHLRSPALRQQKFRAHFARAIALLPGDYALVTAITNVISTREDLGEPGGASTLHNALTDIALTGMLNWAGERTTLSPTQAMILQEANAAIESRHADSAFDVRSLAEALHISDRHLRHVYALIGTTPRTAIETRRLAAADAVLGVTPNRGRDTYEAAAQSSGFRSARHLQQALNRRRDQAQAQATAAAVIGKRAGAQTGPERS</sequence>
<feature type="region of interest" description="Disordered" evidence="1">
    <location>
        <begin position="1"/>
        <end position="30"/>
    </location>
</feature>
<dbReference type="PROSITE" id="PS01124">
    <property type="entry name" value="HTH_ARAC_FAMILY_2"/>
    <property type="match status" value="1"/>
</dbReference>
<evidence type="ECO:0000256" key="1">
    <source>
        <dbReference type="SAM" id="MobiDB-lite"/>
    </source>
</evidence>
<dbReference type="EMBL" id="JAVDUM010000018">
    <property type="protein sequence ID" value="MDR6868854.1"/>
    <property type="molecule type" value="Genomic_DNA"/>
</dbReference>
<evidence type="ECO:0000313" key="4">
    <source>
        <dbReference type="Proteomes" id="UP001259347"/>
    </source>
</evidence>
<accession>A0ABU1SGW0</accession>
<dbReference type="SUPFAM" id="SSF51182">
    <property type="entry name" value="RmlC-like cupins"/>
    <property type="match status" value="1"/>
</dbReference>
<gene>
    <name evidence="3" type="ORF">J2Y69_003480</name>
</gene>
<evidence type="ECO:0000313" key="3">
    <source>
        <dbReference type="EMBL" id="MDR6868854.1"/>
    </source>
</evidence>
<dbReference type="InterPro" id="IPR011051">
    <property type="entry name" value="RmlC_Cupin_sf"/>
</dbReference>
<reference evidence="3 4" key="1">
    <citation type="submission" date="2023-07" db="EMBL/GenBank/DDBJ databases">
        <title>Sorghum-associated microbial communities from plants grown in Nebraska, USA.</title>
        <authorList>
            <person name="Schachtman D."/>
        </authorList>
    </citation>
    <scope>NUCLEOTIDE SEQUENCE [LARGE SCALE GENOMIC DNA]</scope>
    <source>
        <strain evidence="3 4">2980</strain>
    </source>
</reference>